<dbReference type="Proteomes" id="UP000887580">
    <property type="component" value="Unplaced"/>
</dbReference>
<accession>A0AC35F1R4</accession>
<evidence type="ECO:0000313" key="2">
    <source>
        <dbReference type="WBParaSite" id="PS1159_v2.g12927.t1"/>
    </source>
</evidence>
<sequence>MNVCALANLSIRTNSVKLREICFKYLFECNQKKIFVADLDSMDKDFAFELMKSSFSQSPNLNKTEMIPQVQNQFPQIRRSSS</sequence>
<reference evidence="2" key="1">
    <citation type="submission" date="2022-11" db="UniProtKB">
        <authorList>
            <consortium name="WormBaseParasite"/>
        </authorList>
    </citation>
    <scope>IDENTIFICATION</scope>
</reference>
<protein>
    <submittedName>
        <fullName evidence="2">Uncharacterized protein</fullName>
    </submittedName>
</protein>
<organism evidence="1 2">
    <name type="scientific">Panagrolaimus sp. PS1159</name>
    <dbReference type="NCBI Taxonomy" id="55785"/>
    <lineage>
        <taxon>Eukaryota</taxon>
        <taxon>Metazoa</taxon>
        <taxon>Ecdysozoa</taxon>
        <taxon>Nematoda</taxon>
        <taxon>Chromadorea</taxon>
        <taxon>Rhabditida</taxon>
        <taxon>Tylenchina</taxon>
        <taxon>Panagrolaimomorpha</taxon>
        <taxon>Panagrolaimoidea</taxon>
        <taxon>Panagrolaimidae</taxon>
        <taxon>Panagrolaimus</taxon>
    </lineage>
</organism>
<dbReference type="WBParaSite" id="PS1159_v2.g12927.t1">
    <property type="protein sequence ID" value="PS1159_v2.g12927.t1"/>
    <property type="gene ID" value="PS1159_v2.g12927"/>
</dbReference>
<evidence type="ECO:0000313" key="1">
    <source>
        <dbReference type="Proteomes" id="UP000887580"/>
    </source>
</evidence>
<name>A0AC35F1R4_9BILA</name>
<proteinExistence type="predicted"/>